<feature type="region of interest" description="Disordered" evidence="1">
    <location>
        <begin position="204"/>
        <end position="235"/>
    </location>
</feature>
<feature type="region of interest" description="Disordered" evidence="1">
    <location>
        <begin position="161"/>
        <end position="192"/>
    </location>
</feature>
<feature type="compositionally biased region" description="Basic and acidic residues" evidence="1">
    <location>
        <begin position="161"/>
        <end position="177"/>
    </location>
</feature>
<evidence type="ECO:0000259" key="2">
    <source>
        <dbReference type="PROSITE" id="PS50003"/>
    </source>
</evidence>
<gene>
    <name evidence="3" type="ORF">QCA50_020730</name>
</gene>
<keyword evidence="4" id="KW-1185">Reference proteome</keyword>
<dbReference type="EMBL" id="JASBNA010000123">
    <property type="protein sequence ID" value="KAK7676313.1"/>
    <property type="molecule type" value="Genomic_DNA"/>
</dbReference>
<feature type="compositionally biased region" description="Pro residues" evidence="1">
    <location>
        <begin position="27"/>
        <end position="36"/>
    </location>
</feature>
<feature type="region of interest" description="Disordered" evidence="1">
    <location>
        <begin position="18"/>
        <end position="70"/>
    </location>
</feature>
<dbReference type="SUPFAM" id="SSF50729">
    <property type="entry name" value="PH domain-like"/>
    <property type="match status" value="1"/>
</dbReference>
<dbReference type="SMART" id="SM00233">
    <property type="entry name" value="PH"/>
    <property type="match status" value="1"/>
</dbReference>
<reference evidence="3 4" key="1">
    <citation type="submission" date="2022-09" db="EMBL/GenBank/DDBJ databases">
        <authorList>
            <person name="Palmer J.M."/>
        </authorList>
    </citation>
    <scope>NUCLEOTIDE SEQUENCE [LARGE SCALE GENOMIC DNA]</scope>
    <source>
        <strain evidence="3 4">DSM 7382</strain>
    </source>
</reference>
<proteinExistence type="predicted"/>
<dbReference type="AlphaFoldDB" id="A0AAW0F7R3"/>
<evidence type="ECO:0000256" key="1">
    <source>
        <dbReference type="SAM" id="MobiDB-lite"/>
    </source>
</evidence>
<dbReference type="Gene3D" id="2.30.29.30">
    <property type="entry name" value="Pleckstrin-homology domain (PH domain)/Phosphotyrosine-binding domain (PTB)"/>
    <property type="match status" value="1"/>
</dbReference>
<dbReference type="InterPro" id="IPR011993">
    <property type="entry name" value="PH-like_dom_sf"/>
</dbReference>
<evidence type="ECO:0000313" key="4">
    <source>
        <dbReference type="Proteomes" id="UP001385951"/>
    </source>
</evidence>
<feature type="compositionally biased region" description="Basic and acidic residues" evidence="1">
    <location>
        <begin position="204"/>
        <end position="225"/>
    </location>
</feature>
<comment type="caution">
    <text evidence="3">The sequence shown here is derived from an EMBL/GenBank/DDBJ whole genome shotgun (WGS) entry which is preliminary data.</text>
</comment>
<sequence>MTFSSRLHSVLKFTSRFLHHKDAERAGPPPPPPPPKDNSRYPTHSLDFSPDFTPQPFLTHTQATLPGLPRTDDDAYGGVLFLRAGPISTLHTRTSTHDRALPTLPPERPLPQPIPQPAIIQESPEPPPKPSVRKRRFIVDEDERKRKLEEDLKLAAEIRHQREEAERREEEERHLAIQERQQQAKQKRIEQGKVSQELLSQHMKELQESARREQETRRRVLETRRTRSKTLSSETSFGDSPFSGWISVQSTGSPVWRRRYCRVQNGLMRFYKDSVAPTVVTQINLDKVMNLKDASDDFEELESLPNAFAVQVEDDTNYAFNCDTPESKELLVSLITHIAAL</sequence>
<dbReference type="CDD" id="cd00821">
    <property type="entry name" value="PH"/>
    <property type="match status" value="1"/>
</dbReference>
<dbReference type="InterPro" id="IPR001849">
    <property type="entry name" value="PH_domain"/>
</dbReference>
<dbReference type="Pfam" id="PF00169">
    <property type="entry name" value="PH"/>
    <property type="match status" value="1"/>
</dbReference>
<accession>A0AAW0F7R3</accession>
<feature type="domain" description="PH" evidence="2">
    <location>
        <begin position="239"/>
        <end position="340"/>
    </location>
</feature>
<dbReference type="Proteomes" id="UP001385951">
    <property type="component" value="Unassembled WGS sequence"/>
</dbReference>
<protein>
    <recommendedName>
        <fullName evidence="2">PH domain-containing protein</fullName>
    </recommendedName>
</protein>
<dbReference type="PROSITE" id="PS50003">
    <property type="entry name" value="PH_DOMAIN"/>
    <property type="match status" value="1"/>
</dbReference>
<evidence type="ECO:0000313" key="3">
    <source>
        <dbReference type="EMBL" id="KAK7676313.1"/>
    </source>
</evidence>
<feature type="compositionally biased region" description="Pro residues" evidence="1">
    <location>
        <begin position="103"/>
        <end position="116"/>
    </location>
</feature>
<organism evidence="3 4">
    <name type="scientific">Cerrena zonata</name>
    <dbReference type="NCBI Taxonomy" id="2478898"/>
    <lineage>
        <taxon>Eukaryota</taxon>
        <taxon>Fungi</taxon>
        <taxon>Dikarya</taxon>
        <taxon>Basidiomycota</taxon>
        <taxon>Agaricomycotina</taxon>
        <taxon>Agaricomycetes</taxon>
        <taxon>Polyporales</taxon>
        <taxon>Cerrenaceae</taxon>
        <taxon>Cerrena</taxon>
    </lineage>
</organism>
<name>A0AAW0F7R3_9APHY</name>
<feature type="region of interest" description="Disordered" evidence="1">
    <location>
        <begin position="92"/>
        <end position="137"/>
    </location>
</feature>